<organism evidence="2 3">
    <name type="scientific">Tuber melanosporum (strain Mel28)</name>
    <name type="common">Perigord black truffle</name>
    <dbReference type="NCBI Taxonomy" id="656061"/>
    <lineage>
        <taxon>Eukaryota</taxon>
        <taxon>Fungi</taxon>
        <taxon>Dikarya</taxon>
        <taxon>Ascomycota</taxon>
        <taxon>Pezizomycotina</taxon>
        <taxon>Pezizomycetes</taxon>
        <taxon>Pezizales</taxon>
        <taxon>Tuberaceae</taxon>
        <taxon>Tuber</taxon>
    </lineage>
</organism>
<keyword evidence="1" id="KW-0812">Transmembrane</keyword>
<proteinExistence type="predicted"/>
<reference evidence="2 3" key="1">
    <citation type="journal article" date="2010" name="Nature">
        <title>Perigord black truffle genome uncovers evolutionary origins and mechanisms of symbiosis.</title>
        <authorList>
            <person name="Martin F."/>
            <person name="Kohler A."/>
            <person name="Murat C."/>
            <person name="Balestrini R."/>
            <person name="Coutinho P.M."/>
            <person name="Jaillon O."/>
            <person name="Montanini B."/>
            <person name="Morin E."/>
            <person name="Noel B."/>
            <person name="Percudani R."/>
            <person name="Porcel B."/>
            <person name="Rubini A."/>
            <person name="Amicucci A."/>
            <person name="Amselem J."/>
            <person name="Anthouard V."/>
            <person name="Arcioni S."/>
            <person name="Artiguenave F."/>
            <person name="Aury J.M."/>
            <person name="Ballario P."/>
            <person name="Bolchi A."/>
            <person name="Brenna A."/>
            <person name="Brun A."/>
            <person name="Buee M."/>
            <person name="Cantarel B."/>
            <person name="Chevalier G."/>
            <person name="Couloux A."/>
            <person name="Da Silva C."/>
            <person name="Denoeud F."/>
            <person name="Duplessis S."/>
            <person name="Ghignone S."/>
            <person name="Hilselberger B."/>
            <person name="Iotti M."/>
            <person name="Marcais B."/>
            <person name="Mello A."/>
            <person name="Miranda M."/>
            <person name="Pacioni G."/>
            <person name="Quesneville H."/>
            <person name="Riccioni C."/>
            <person name="Ruotolo R."/>
            <person name="Splivallo R."/>
            <person name="Stocchi V."/>
            <person name="Tisserant E."/>
            <person name="Viscomi A.R."/>
            <person name="Zambonelli A."/>
            <person name="Zampieri E."/>
            <person name="Henrissat B."/>
            <person name="Lebrun M.H."/>
            <person name="Paolocci F."/>
            <person name="Bonfante P."/>
            <person name="Ottonello S."/>
            <person name="Wincker P."/>
        </authorList>
    </citation>
    <scope>NUCLEOTIDE SEQUENCE [LARGE SCALE GENOMIC DNA]</scope>
    <source>
        <strain evidence="2 3">Mel28</strain>
    </source>
</reference>
<evidence type="ECO:0000313" key="3">
    <source>
        <dbReference type="Proteomes" id="UP000006911"/>
    </source>
</evidence>
<dbReference type="AlphaFoldDB" id="D5G760"/>
<evidence type="ECO:0000256" key="1">
    <source>
        <dbReference type="SAM" id="Phobius"/>
    </source>
</evidence>
<keyword evidence="1" id="KW-1133">Transmembrane helix</keyword>
<dbReference type="RefSeq" id="XP_002836162.1">
    <property type="nucleotide sequence ID" value="XM_002836116.1"/>
</dbReference>
<dbReference type="EMBL" id="FN430021">
    <property type="protein sequence ID" value="CAZ80353.1"/>
    <property type="molecule type" value="Genomic_DNA"/>
</dbReference>
<feature type="transmembrane region" description="Helical" evidence="1">
    <location>
        <begin position="21"/>
        <end position="38"/>
    </location>
</feature>
<evidence type="ECO:0000313" key="2">
    <source>
        <dbReference type="EMBL" id="CAZ80353.1"/>
    </source>
</evidence>
<name>D5G760_TUBMM</name>
<dbReference type="HOGENOM" id="CLU_2335166_0_0_1"/>
<protein>
    <submittedName>
        <fullName evidence="2">(Perigord truffle) hypothetical protein</fullName>
    </submittedName>
</protein>
<keyword evidence="1" id="KW-0472">Membrane</keyword>
<dbReference type="KEGG" id="tml:GSTUM_00002355001"/>
<sequence>MGSYGMASLPGIKFYRARYHTLFLLLLGMLYSTGVIQWDNVLIARTLEMEVLFWDPAPYDTMIRNWLAGWLEKLRKHYPPYDIVQPVFEDHEMVENGS</sequence>
<keyword evidence="3" id="KW-1185">Reference proteome</keyword>
<dbReference type="Proteomes" id="UP000006911">
    <property type="component" value="Unassembled WGS sequence"/>
</dbReference>
<accession>D5G760</accession>
<gene>
    <name evidence="2" type="ORF">GSTUM_00002355001</name>
</gene>
<dbReference type="GeneID" id="9185251"/>
<dbReference type="InParanoid" id="D5G760"/>